<evidence type="ECO:0000256" key="1">
    <source>
        <dbReference type="ARBA" id="ARBA00023015"/>
    </source>
</evidence>
<dbReference type="InterPro" id="IPR011991">
    <property type="entry name" value="ArsR-like_HTH"/>
</dbReference>
<dbReference type="PANTHER" id="PTHR33154:SF33">
    <property type="entry name" value="TRANSCRIPTIONAL REPRESSOR SDPR"/>
    <property type="match status" value="1"/>
</dbReference>
<dbReference type="InterPro" id="IPR047796">
    <property type="entry name" value="SdpR-like_repress"/>
</dbReference>
<organism evidence="4 5">
    <name type="scientific">Ruminococcus bromii</name>
    <dbReference type="NCBI Taxonomy" id="40518"/>
    <lineage>
        <taxon>Bacteria</taxon>
        <taxon>Bacillati</taxon>
        <taxon>Bacillota</taxon>
        <taxon>Clostridia</taxon>
        <taxon>Eubacteriales</taxon>
        <taxon>Oscillospiraceae</taxon>
        <taxon>Ruminococcus</taxon>
    </lineage>
</organism>
<dbReference type="InterPro" id="IPR001845">
    <property type="entry name" value="HTH_ArsR_DNA-bd_dom"/>
</dbReference>
<dbReference type="PANTHER" id="PTHR33154">
    <property type="entry name" value="TRANSCRIPTIONAL REGULATOR, ARSR FAMILY"/>
    <property type="match status" value="1"/>
</dbReference>
<dbReference type="PROSITE" id="PS50987">
    <property type="entry name" value="HTH_ARSR_2"/>
    <property type="match status" value="1"/>
</dbReference>
<dbReference type="EMBL" id="NNSR01000069">
    <property type="protein sequence ID" value="PKD27655.1"/>
    <property type="molecule type" value="Genomic_DNA"/>
</dbReference>
<dbReference type="InterPro" id="IPR051081">
    <property type="entry name" value="HTH_MetalResp_TranReg"/>
</dbReference>
<dbReference type="NCBIfam" id="NF033789">
    <property type="entry name" value="repress_SdpR"/>
    <property type="match status" value="1"/>
</dbReference>
<dbReference type="SUPFAM" id="SSF46785">
    <property type="entry name" value="Winged helix' DNA-binding domain"/>
    <property type="match status" value="1"/>
</dbReference>
<dbReference type="Gene3D" id="1.10.10.10">
    <property type="entry name" value="Winged helix-like DNA-binding domain superfamily/Winged helix DNA-binding domain"/>
    <property type="match status" value="1"/>
</dbReference>
<dbReference type="CDD" id="cd00090">
    <property type="entry name" value="HTH_ARSR"/>
    <property type="match status" value="1"/>
</dbReference>
<protein>
    <submittedName>
        <fullName evidence="4">Transcriptional repressor SdpR</fullName>
    </submittedName>
</protein>
<dbReference type="InterPro" id="IPR036388">
    <property type="entry name" value="WH-like_DNA-bd_sf"/>
</dbReference>
<dbReference type="PRINTS" id="PR00778">
    <property type="entry name" value="HTHARSR"/>
</dbReference>
<dbReference type="NCBIfam" id="NF033788">
    <property type="entry name" value="HTH_metalloreg"/>
    <property type="match status" value="1"/>
</dbReference>
<evidence type="ECO:0000313" key="5">
    <source>
        <dbReference type="Proteomes" id="UP000233425"/>
    </source>
</evidence>
<accession>A0A2N0UKZ2</accession>
<dbReference type="AlphaFoldDB" id="A0A2N0UKZ2"/>
<reference evidence="4" key="1">
    <citation type="journal article" date="2018" name="Environ. Microbiol.">
        <title>Sporulation capability and amylosome conservation among diverse human colonic and rumen isolates of the keystone starch-degrader Ruminococcus bromii.</title>
        <authorList>
            <person name="Mukhopadhya I."/>
            <person name="Morais S."/>
            <person name="Laverde-Gomez J."/>
            <person name="Sheridan P.O."/>
            <person name="Walker A.W."/>
            <person name="Kelly W."/>
            <person name="Klieve A.V."/>
            <person name="Ouwerkerk D."/>
            <person name="Duncan S.H."/>
            <person name="Louis P."/>
            <person name="Koropatkin N."/>
            <person name="Cockburn D."/>
            <person name="Kibler R."/>
            <person name="Cooper P.J."/>
            <person name="Sandoval C."/>
            <person name="Crost E."/>
            <person name="Juge N."/>
            <person name="Bayer E.A."/>
            <person name="Flint H.J."/>
        </authorList>
    </citation>
    <scope>NUCLEOTIDE SEQUENCE [LARGE SCALE GENOMIC DNA]</scope>
    <source>
        <strain evidence="4">ATCC 27255</strain>
    </source>
</reference>
<name>A0A2N0UKZ2_9FIRM</name>
<sequence length="84" mass="9648">MSLNGTLKALSDPIRRNILTMLKGKKMIAGDIAEELGISPASLSYHLNLLKKNDLVIESKEKNYVYYELNTTLFDELIMWLKQF</sequence>
<dbReference type="GO" id="GO:0003700">
    <property type="term" value="F:DNA-binding transcription factor activity"/>
    <property type="evidence" value="ECO:0007669"/>
    <property type="project" value="InterPro"/>
</dbReference>
<proteinExistence type="predicted"/>
<gene>
    <name evidence="4" type="primary">sdpR</name>
    <name evidence="4" type="ORF">RBATCC27255_01416</name>
</gene>
<keyword evidence="1" id="KW-0805">Transcription regulation</keyword>
<evidence type="ECO:0000256" key="3">
    <source>
        <dbReference type="ARBA" id="ARBA00023163"/>
    </source>
</evidence>
<dbReference type="GeneID" id="93768042"/>
<evidence type="ECO:0000256" key="2">
    <source>
        <dbReference type="ARBA" id="ARBA00023125"/>
    </source>
</evidence>
<evidence type="ECO:0000313" key="4">
    <source>
        <dbReference type="EMBL" id="PKD27655.1"/>
    </source>
</evidence>
<dbReference type="Pfam" id="PF12840">
    <property type="entry name" value="HTH_20"/>
    <property type="match status" value="1"/>
</dbReference>
<keyword evidence="3" id="KW-0804">Transcription</keyword>
<keyword evidence="5" id="KW-1185">Reference proteome</keyword>
<dbReference type="Proteomes" id="UP000233425">
    <property type="component" value="Unassembled WGS sequence"/>
</dbReference>
<dbReference type="GO" id="GO:0003677">
    <property type="term" value="F:DNA binding"/>
    <property type="evidence" value="ECO:0007669"/>
    <property type="project" value="UniProtKB-KW"/>
</dbReference>
<dbReference type="InterPro" id="IPR036390">
    <property type="entry name" value="WH_DNA-bd_sf"/>
</dbReference>
<comment type="caution">
    <text evidence="4">The sequence shown here is derived from an EMBL/GenBank/DDBJ whole genome shotgun (WGS) entry which is preliminary data.</text>
</comment>
<keyword evidence="2" id="KW-0238">DNA-binding</keyword>
<dbReference type="RefSeq" id="WP_021883691.1">
    <property type="nucleotide sequence ID" value="NZ_CABMMZ010000069.1"/>
</dbReference>
<dbReference type="SMART" id="SM00418">
    <property type="entry name" value="HTH_ARSR"/>
    <property type="match status" value="1"/>
</dbReference>